<protein>
    <submittedName>
        <fullName evidence="2">Pyridine nucleotide-disulfide oxidoreductase</fullName>
    </submittedName>
</protein>
<dbReference type="GO" id="GO:0016491">
    <property type="term" value="F:oxidoreductase activity"/>
    <property type="evidence" value="ECO:0007669"/>
    <property type="project" value="InterPro"/>
</dbReference>
<dbReference type="Gene3D" id="3.50.50.60">
    <property type="entry name" value="FAD/NAD(P)-binding domain"/>
    <property type="match status" value="1"/>
</dbReference>
<comment type="caution">
    <text evidence="2">The sequence shown here is derived from an EMBL/GenBank/DDBJ whole genome shotgun (WGS) entry which is preliminary data.</text>
</comment>
<dbReference type="InterPro" id="IPR023753">
    <property type="entry name" value="FAD/NAD-binding_dom"/>
</dbReference>
<dbReference type="InterPro" id="IPR036188">
    <property type="entry name" value="FAD/NAD-bd_sf"/>
</dbReference>
<feature type="domain" description="FAD/NAD(P)-binding" evidence="1">
    <location>
        <begin position="2"/>
        <end position="150"/>
    </location>
</feature>
<organism evidence="2 3">
    <name type="scientific">Flavobacterium subsaxonicum WB 4.1-42 = DSM 21790</name>
    <dbReference type="NCBI Taxonomy" id="1121898"/>
    <lineage>
        <taxon>Bacteria</taxon>
        <taxon>Pseudomonadati</taxon>
        <taxon>Bacteroidota</taxon>
        <taxon>Flavobacteriia</taxon>
        <taxon>Flavobacteriales</taxon>
        <taxon>Flavobacteriaceae</taxon>
        <taxon>Flavobacterium</taxon>
    </lineage>
</organism>
<sequence>MFDLLIVGGGVAGVSCALILGSGLTRAYGEGKKVGIFTHQKASSLQNGLYNNAYGIAPGTRGADLLTTSLEHLATTYPLVEQIPLEKVLNVEGTAGNFTVTTNKDTYQAKSVVVAIGSANSFDFEGLMQYVVPHKKAMPEKNRIQLVNDDHVIAEGLYVAGTLAGTRSQLAIAAGSGAAVGADILSLWNDGKHTQAHDSVPKQATV</sequence>
<name>A0A0A2ML52_9FLAO</name>
<reference evidence="2 3" key="1">
    <citation type="submission" date="2013-09" db="EMBL/GenBank/DDBJ databases">
        <authorList>
            <person name="Zeng Z."/>
            <person name="Chen C."/>
        </authorList>
    </citation>
    <scope>NUCLEOTIDE SEQUENCE [LARGE SCALE GENOMIC DNA]</scope>
    <source>
        <strain evidence="2 3">WB 4.1-42</strain>
    </source>
</reference>
<proteinExistence type="predicted"/>
<dbReference type="SUPFAM" id="SSF51905">
    <property type="entry name" value="FAD/NAD(P)-binding domain"/>
    <property type="match status" value="1"/>
</dbReference>
<dbReference type="AlphaFoldDB" id="A0A0A2ML52"/>
<evidence type="ECO:0000313" key="2">
    <source>
        <dbReference type="EMBL" id="KGO92168.1"/>
    </source>
</evidence>
<dbReference type="Proteomes" id="UP000030111">
    <property type="component" value="Unassembled WGS sequence"/>
</dbReference>
<evidence type="ECO:0000313" key="3">
    <source>
        <dbReference type="Proteomes" id="UP000030111"/>
    </source>
</evidence>
<accession>A0A0A2ML52</accession>
<evidence type="ECO:0000259" key="1">
    <source>
        <dbReference type="Pfam" id="PF07992"/>
    </source>
</evidence>
<dbReference type="eggNOG" id="COG0492">
    <property type="taxonomic scope" value="Bacteria"/>
</dbReference>
<dbReference type="STRING" id="1121898.GCA_000422725_02952"/>
<gene>
    <name evidence="2" type="ORF">Q766_13470</name>
</gene>
<dbReference type="Pfam" id="PF07992">
    <property type="entry name" value="Pyr_redox_2"/>
    <property type="match status" value="1"/>
</dbReference>
<dbReference type="OrthoDB" id="1199853at2"/>
<dbReference type="EMBL" id="JRLY01000011">
    <property type="protein sequence ID" value="KGO92168.1"/>
    <property type="molecule type" value="Genomic_DNA"/>
</dbReference>
<dbReference type="RefSeq" id="WP_026991130.1">
    <property type="nucleotide sequence ID" value="NZ_AUGP01000025.1"/>
</dbReference>
<dbReference type="PRINTS" id="PR00469">
    <property type="entry name" value="PNDRDTASEII"/>
</dbReference>
<keyword evidence="3" id="KW-1185">Reference proteome</keyword>